<proteinExistence type="predicted"/>
<gene>
    <name evidence="2" type="ORF">BD311DRAFT_659616</name>
</gene>
<reference evidence="2" key="1">
    <citation type="submission" date="2019-01" db="EMBL/GenBank/DDBJ databases">
        <title>Draft genome sequences of three monokaryotic isolates of the white-rot basidiomycete fungus Dichomitus squalens.</title>
        <authorList>
            <consortium name="DOE Joint Genome Institute"/>
            <person name="Lopez S.C."/>
            <person name="Andreopoulos B."/>
            <person name="Pangilinan J."/>
            <person name="Lipzen A."/>
            <person name="Riley R."/>
            <person name="Ahrendt S."/>
            <person name="Ng V."/>
            <person name="Barry K."/>
            <person name="Daum C."/>
            <person name="Grigoriev I.V."/>
            <person name="Hilden K.S."/>
            <person name="Makela M.R."/>
            <person name="de Vries R.P."/>
        </authorList>
    </citation>
    <scope>NUCLEOTIDE SEQUENCE [LARGE SCALE GENOMIC DNA]</scope>
    <source>
        <strain evidence="2">OM18370.1</strain>
    </source>
</reference>
<sequence>MQHQHHQHPYGCCPNGEPHAESGDYLVSWLDALSAQGTAWNPALYPDHPRSSQHWFDARTIVTSPVAGFSSNFHQGSSDSYHYRNHPGTDGAHSNSHTLPLCHHNTYPPVIPQHNPLPTFYEGQSPELPIYQAFPSFDFVDADSMPSMSSSPAATDTDSVSTSTSGRQKTKIELAPDQPLTVDGNPRKRVFVACDRCSAVTAPTPIAAIVSGSRIKGCSAPMSLHPGDEDKTRRPAYARLWDRGSRGGLRYARSAVVMFHDEQLSRGLWLGKCTRCEHGLCRNELPLHYDAASSYSRPASPMLRCYDQLYASNRCS</sequence>
<dbReference type="OrthoDB" id="2804691at2759"/>
<dbReference type="AlphaFoldDB" id="A0A4Q9MSR1"/>
<feature type="compositionally biased region" description="Low complexity" evidence="1">
    <location>
        <begin position="145"/>
        <end position="165"/>
    </location>
</feature>
<organism evidence="2">
    <name type="scientific">Dichomitus squalens</name>
    <dbReference type="NCBI Taxonomy" id="114155"/>
    <lineage>
        <taxon>Eukaryota</taxon>
        <taxon>Fungi</taxon>
        <taxon>Dikarya</taxon>
        <taxon>Basidiomycota</taxon>
        <taxon>Agaricomycotina</taxon>
        <taxon>Agaricomycetes</taxon>
        <taxon>Polyporales</taxon>
        <taxon>Polyporaceae</taxon>
        <taxon>Dichomitus</taxon>
    </lineage>
</organism>
<evidence type="ECO:0000313" key="2">
    <source>
        <dbReference type="EMBL" id="TBU30158.1"/>
    </source>
</evidence>
<evidence type="ECO:0000256" key="1">
    <source>
        <dbReference type="SAM" id="MobiDB-lite"/>
    </source>
</evidence>
<feature type="region of interest" description="Disordered" evidence="1">
    <location>
        <begin position="145"/>
        <end position="181"/>
    </location>
</feature>
<accession>A0A4Q9MSR1</accession>
<dbReference type="Proteomes" id="UP000292957">
    <property type="component" value="Unassembled WGS sequence"/>
</dbReference>
<name>A0A4Q9MSR1_9APHY</name>
<protein>
    <submittedName>
        <fullName evidence="2">Uncharacterized protein</fullName>
    </submittedName>
</protein>
<dbReference type="EMBL" id="ML143408">
    <property type="protein sequence ID" value="TBU30158.1"/>
    <property type="molecule type" value="Genomic_DNA"/>
</dbReference>